<reference evidence="3" key="1">
    <citation type="journal article" date="2017" name="Genome Biol.">
        <title>Comparative genomics reveals high biological diversity and specific adaptations in the industrially and medically important fungal genus Aspergillus.</title>
        <authorList>
            <person name="de Vries R.P."/>
            <person name="Riley R."/>
            <person name="Wiebenga A."/>
            <person name="Aguilar-Osorio G."/>
            <person name="Amillis S."/>
            <person name="Uchima C.A."/>
            <person name="Anderluh G."/>
            <person name="Asadollahi M."/>
            <person name="Askin M."/>
            <person name="Barry K."/>
            <person name="Battaglia E."/>
            <person name="Bayram O."/>
            <person name="Benocci T."/>
            <person name="Braus-Stromeyer S.A."/>
            <person name="Caldana C."/>
            <person name="Canovas D."/>
            <person name="Cerqueira G.C."/>
            <person name="Chen F."/>
            <person name="Chen W."/>
            <person name="Choi C."/>
            <person name="Clum A."/>
            <person name="Dos Santos R.A."/>
            <person name="Damasio A.R."/>
            <person name="Diallinas G."/>
            <person name="Emri T."/>
            <person name="Fekete E."/>
            <person name="Flipphi M."/>
            <person name="Freyberg S."/>
            <person name="Gallo A."/>
            <person name="Gournas C."/>
            <person name="Habgood R."/>
            <person name="Hainaut M."/>
            <person name="Harispe M.L."/>
            <person name="Henrissat B."/>
            <person name="Hilden K.S."/>
            <person name="Hope R."/>
            <person name="Hossain A."/>
            <person name="Karabika E."/>
            <person name="Karaffa L."/>
            <person name="Karanyi Z."/>
            <person name="Krasevec N."/>
            <person name="Kuo A."/>
            <person name="Kusch H."/>
            <person name="LaButti K."/>
            <person name="Lagendijk E.L."/>
            <person name="Lapidus A."/>
            <person name="Levasseur A."/>
            <person name="Lindquist E."/>
            <person name="Lipzen A."/>
            <person name="Logrieco A.F."/>
            <person name="MacCabe A."/>
            <person name="Maekelae M.R."/>
            <person name="Malavazi I."/>
            <person name="Melin P."/>
            <person name="Meyer V."/>
            <person name="Mielnichuk N."/>
            <person name="Miskei M."/>
            <person name="Molnar A.P."/>
            <person name="Mule G."/>
            <person name="Ngan C.Y."/>
            <person name="Orejas M."/>
            <person name="Orosz E."/>
            <person name="Ouedraogo J.P."/>
            <person name="Overkamp K.M."/>
            <person name="Park H.-S."/>
            <person name="Perrone G."/>
            <person name="Piumi F."/>
            <person name="Punt P.J."/>
            <person name="Ram A.F."/>
            <person name="Ramon A."/>
            <person name="Rauscher S."/>
            <person name="Record E."/>
            <person name="Riano-Pachon D.M."/>
            <person name="Robert V."/>
            <person name="Roehrig J."/>
            <person name="Ruller R."/>
            <person name="Salamov A."/>
            <person name="Salih N.S."/>
            <person name="Samson R.A."/>
            <person name="Sandor E."/>
            <person name="Sanguinetti M."/>
            <person name="Schuetze T."/>
            <person name="Sepcic K."/>
            <person name="Shelest E."/>
            <person name="Sherlock G."/>
            <person name="Sophianopoulou V."/>
            <person name="Squina F.M."/>
            <person name="Sun H."/>
            <person name="Susca A."/>
            <person name="Todd R.B."/>
            <person name="Tsang A."/>
            <person name="Unkles S.E."/>
            <person name="van de Wiele N."/>
            <person name="van Rossen-Uffink D."/>
            <person name="Oliveira J.V."/>
            <person name="Vesth T.C."/>
            <person name="Visser J."/>
            <person name="Yu J.-H."/>
            <person name="Zhou M."/>
            <person name="Andersen M.R."/>
            <person name="Archer D.B."/>
            <person name="Baker S.E."/>
            <person name="Benoit I."/>
            <person name="Brakhage A.A."/>
            <person name="Braus G.H."/>
            <person name="Fischer R."/>
            <person name="Frisvad J.C."/>
            <person name="Goldman G.H."/>
            <person name="Houbraken J."/>
            <person name="Oakley B."/>
            <person name="Pocsi I."/>
            <person name="Scazzocchio C."/>
            <person name="Seiboth B."/>
            <person name="vanKuyk P.A."/>
            <person name="Wortman J."/>
            <person name="Dyer P.S."/>
            <person name="Grigoriev I.V."/>
        </authorList>
    </citation>
    <scope>NUCLEOTIDE SEQUENCE [LARGE SCALE GENOMIC DNA]</scope>
    <source>
        <strain evidence="3">CBS 583.65</strain>
    </source>
</reference>
<keyword evidence="3" id="KW-1185">Reference proteome</keyword>
<dbReference type="InterPro" id="IPR021765">
    <property type="entry name" value="UstYa-like"/>
</dbReference>
<dbReference type="EMBL" id="KV878134">
    <property type="protein sequence ID" value="OJJ05902.1"/>
    <property type="molecule type" value="Genomic_DNA"/>
</dbReference>
<dbReference type="Pfam" id="PF11807">
    <property type="entry name" value="UstYa"/>
    <property type="match status" value="1"/>
</dbReference>
<evidence type="ECO:0000313" key="2">
    <source>
        <dbReference type="EMBL" id="OJJ05902.1"/>
    </source>
</evidence>
<name>A0A1L9PWT8_ASPVE</name>
<evidence type="ECO:0000256" key="1">
    <source>
        <dbReference type="ARBA" id="ARBA00035112"/>
    </source>
</evidence>
<sequence length="89" mass="10301">MVHCVIIDLLIPDIPGHCLDMLRQAIQYNADTYLMIFRWIETEDKPVFNPKIPVRSCVDFDLLREPLKPRNVGMGEIHALKNPLLNKGF</sequence>
<dbReference type="RefSeq" id="XP_040671664.1">
    <property type="nucleotide sequence ID" value="XM_040810389.1"/>
</dbReference>
<dbReference type="GO" id="GO:0043386">
    <property type="term" value="P:mycotoxin biosynthetic process"/>
    <property type="evidence" value="ECO:0007669"/>
    <property type="project" value="InterPro"/>
</dbReference>
<dbReference type="GeneID" id="63725900"/>
<organism evidence="2 3">
    <name type="scientific">Aspergillus versicolor CBS 583.65</name>
    <dbReference type="NCBI Taxonomy" id="1036611"/>
    <lineage>
        <taxon>Eukaryota</taxon>
        <taxon>Fungi</taxon>
        <taxon>Dikarya</taxon>
        <taxon>Ascomycota</taxon>
        <taxon>Pezizomycotina</taxon>
        <taxon>Eurotiomycetes</taxon>
        <taxon>Eurotiomycetidae</taxon>
        <taxon>Eurotiales</taxon>
        <taxon>Aspergillaceae</taxon>
        <taxon>Aspergillus</taxon>
        <taxon>Aspergillus subgen. Nidulantes</taxon>
    </lineage>
</organism>
<protein>
    <submittedName>
        <fullName evidence="2">Uncharacterized protein</fullName>
    </submittedName>
</protein>
<accession>A0A1L9PWT8</accession>
<proteinExistence type="inferred from homology"/>
<dbReference type="STRING" id="1036611.A0A1L9PWT8"/>
<comment type="similarity">
    <text evidence="1">Belongs to the ustYa family.</text>
</comment>
<dbReference type="OrthoDB" id="3687641at2759"/>
<gene>
    <name evidence="2" type="ORF">ASPVEDRAFT_308049</name>
</gene>
<dbReference type="AlphaFoldDB" id="A0A1L9PWT8"/>
<dbReference type="VEuPathDB" id="FungiDB:ASPVEDRAFT_308049"/>
<dbReference type="Proteomes" id="UP000184073">
    <property type="component" value="Unassembled WGS sequence"/>
</dbReference>
<evidence type="ECO:0000313" key="3">
    <source>
        <dbReference type="Proteomes" id="UP000184073"/>
    </source>
</evidence>